<dbReference type="Gene3D" id="6.10.340.10">
    <property type="match status" value="1"/>
</dbReference>
<dbReference type="GO" id="GO:0052621">
    <property type="term" value="F:diguanylate cyclase activity"/>
    <property type="evidence" value="ECO:0007669"/>
    <property type="project" value="UniProtKB-EC"/>
</dbReference>
<keyword evidence="7" id="KW-1185">Reference proteome</keyword>
<dbReference type="OrthoDB" id="415447at2"/>
<evidence type="ECO:0000313" key="7">
    <source>
        <dbReference type="Proteomes" id="UP000095228"/>
    </source>
</evidence>
<evidence type="ECO:0000256" key="2">
    <source>
        <dbReference type="ARBA" id="ARBA00034247"/>
    </source>
</evidence>
<dbReference type="InterPro" id="IPR003660">
    <property type="entry name" value="HAMP_dom"/>
</dbReference>
<dbReference type="Pfam" id="PF00990">
    <property type="entry name" value="GGDEF"/>
    <property type="match status" value="1"/>
</dbReference>
<dbReference type="PATRIC" id="fig|1838286.3.peg.427"/>
<gene>
    <name evidence="6" type="primary">ydaM</name>
    <name evidence="6" type="ORF">Verru16b_00419</name>
</gene>
<dbReference type="PROSITE" id="PS50887">
    <property type="entry name" value="GGDEF"/>
    <property type="match status" value="1"/>
</dbReference>
<feature type="domain" description="GGDEF" evidence="5">
    <location>
        <begin position="324"/>
        <end position="456"/>
    </location>
</feature>
<reference evidence="6 7" key="1">
    <citation type="submission" date="2016-06" db="EMBL/GenBank/DDBJ databases">
        <title>Three novel species with peptidoglycan cell walls form the new genus Lacunisphaera gen. nov. in the family Opitutaceae of the verrucomicrobial subdivision 4.</title>
        <authorList>
            <person name="Rast P."/>
            <person name="Gloeckner I."/>
            <person name="Jogler M."/>
            <person name="Boedeker C."/>
            <person name="Jeske O."/>
            <person name="Wiegand S."/>
            <person name="Reinhardt R."/>
            <person name="Schumann P."/>
            <person name="Rohde M."/>
            <person name="Spring S."/>
            <person name="Gloeckner F.O."/>
            <person name="Jogler C."/>
        </authorList>
    </citation>
    <scope>NUCLEOTIDE SEQUENCE [LARGE SCALE GENOMIC DNA]</scope>
    <source>
        <strain evidence="6 7">IG16b</strain>
    </source>
</reference>
<dbReference type="InterPro" id="IPR029787">
    <property type="entry name" value="Nucleotide_cyclase"/>
</dbReference>
<dbReference type="FunFam" id="3.30.70.270:FF:000001">
    <property type="entry name" value="Diguanylate cyclase domain protein"/>
    <property type="match status" value="1"/>
</dbReference>
<keyword evidence="3" id="KW-0812">Transmembrane</keyword>
<dbReference type="KEGG" id="obg:Verru16b_00419"/>
<comment type="catalytic activity">
    <reaction evidence="2">
        <text>2 GTP = 3',3'-c-di-GMP + 2 diphosphate</text>
        <dbReference type="Rhea" id="RHEA:24898"/>
        <dbReference type="ChEBI" id="CHEBI:33019"/>
        <dbReference type="ChEBI" id="CHEBI:37565"/>
        <dbReference type="ChEBI" id="CHEBI:58805"/>
        <dbReference type="EC" id="2.7.7.65"/>
    </reaction>
</comment>
<dbReference type="PANTHER" id="PTHR45138">
    <property type="entry name" value="REGULATORY COMPONENTS OF SENSORY TRANSDUCTION SYSTEM"/>
    <property type="match status" value="1"/>
</dbReference>
<dbReference type="STRING" id="1838286.Verru16b_00419"/>
<feature type="domain" description="HAMP" evidence="4">
    <location>
        <begin position="206"/>
        <end position="256"/>
    </location>
</feature>
<evidence type="ECO:0000313" key="6">
    <source>
        <dbReference type="EMBL" id="AOS43376.1"/>
    </source>
</evidence>
<evidence type="ECO:0000259" key="4">
    <source>
        <dbReference type="PROSITE" id="PS50885"/>
    </source>
</evidence>
<keyword evidence="6" id="KW-0808">Transferase</keyword>
<evidence type="ECO:0000256" key="3">
    <source>
        <dbReference type="SAM" id="Phobius"/>
    </source>
</evidence>
<dbReference type="PANTHER" id="PTHR45138:SF9">
    <property type="entry name" value="DIGUANYLATE CYCLASE DGCM-RELATED"/>
    <property type="match status" value="1"/>
</dbReference>
<proteinExistence type="predicted"/>
<organism evidence="6 7">
    <name type="scientific">Lacunisphaera limnophila</name>
    <dbReference type="NCBI Taxonomy" id="1838286"/>
    <lineage>
        <taxon>Bacteria</taxon>
        <taxon>Pseudomonadati</taxon>
        <taxon>Verrucomicrobiota</taxon>
        <taxon>Opitutia</taxon>
        <taxon>Opitutales</taxon>
        <taxon>Opitutaceae</taxon>
        <taxon>Lacunisphaera</taxon>
    </lineage>
</organism>
<sequence length="459" mass="51401">MTFSTRQKLFFSHFLAVVLVSGSIGSYFYQSAIDTLLGSLQARLQYSTGLLSRTFSPTELDQLLTVADKDNPAYREGITRLRELVGSNPDIAYIYVLRRTGDKVQFVLDSDPDDPAQPGEIYQVSAPALRNGFTTSSCDRELIHDKWGTFMSGYGPIADSNGRYAIGIDMRADEVENKLYELRRTGILSLALSILLALLFAQMLSRNFLKRIYALHRRCVAMAQGDELSPIGSGDELSQLTATFDDMLGRIQRHHSELEQRVARRTAELQTSNQRLQGEIAERERMAQLLEHNARTDFLTQLINRRAMAQLVQNDLERIGQAGGACALVLVDIDHFKRINDQFGHDIGDDVLKAVARALQAAVREQDVVARWGGEEFLVLLPNTGEAEAVEQAERLRQLLDNAQFRIDRYPNRVTASFGVSEYHHGQTLELLFKQADLALYQAKAQGRNRVYAQSGGAA</sequence>
<dbReference type="SUPFAM" id="SSF55073">
    <property type="entry name" value="Nucleotide cyclase"/>
    <property type="match status" value="1"/>
</dbReference>
<dbReference type="InterPro" id="IPR043128">
    <property type="entry name" value="Rev_trsase/Diguanyl_cyclase"/>
</dbReference>
<dbReference type="InterPro" id="IPR000160">
    <property type="entry name" value="GGDEF_dom"/>
</dbReference>
<keyword evidence="3" id="KW-1133">Transmembrane helix</keyword>
<protein>
    <recommendedName>
        <fullName evidence="1">diguanylate cyclase</fullName>
        <ecNumber evidence="1">2.7.7.65</ecNumber>
    </recommendedName>
</protein>
<dbReference type="SMART" id="SM00267">
    <property type="entry name" value="GGDEF"/>
    <property type="match status" value="1"/>
</dbReference>
<keyword evidence="6" id="KW-0548">Nucleotidyltransferase</keyword>
<dbReference type="GO" id="GO:0007165">
    <property type="term" value="P:signal transduction"/>
    <property type="evidence" value="ECO:0007669"/>
    <property type="project" value="InterPro"/>
</dbReference>
<dbReference type="EMBL" id="CP016094">
    <property type="protein sequence ID" value="AOS43376.1"/>
    <property type="molecule type" value="Genomic_DNA"/>
</dbReference>
<dbReference type="EC" id="2.7.7.65" evidence="1"/>
<dbReference type="Proteomes" id="UP000095228">
    <property type="component" value="Chromosome"/>
</dbReference>
<dbReference type="InterPro" id="IPR050469">
    <property type="entry name" value="Diguanylate_Cyclase"/>
</dbReference>
<dbReference type="GO" id="GO:0016020">
    <property type="term" value="C:membrane"/>
    <property type="evidence" value="ECO:0007669"/>
    <property type="project" value="InterPro"/>
</dbReference>
<accession>A0A1D8AR56</accession>
<feature type="transmembrane region" description="Helical" evidence="3">
    <location>
        <begin position="187"/>
        <end position="209"/>
    </location>
</feature>
<evidence type="ECO:0000259" key="5">
    <source>
        <dbReference type="PROSITE" id="PS50887"/>
    </source>
</evidence>
<dbReference type="PROSITE" id="PS50885">
    <property type="entry name" value="HAMP"/>
    <property type="match status" value="1"/>
</dbReference>
<dbReference type="CDD" id="cd01949">
    <property type="entry name" value="GGDEF"/>
    <property type="match status" value="1"/>
</dbReference>
<dbReference type="NCBIfam" id="TIGR00254">
    <property type="entry name" value="GGDEF"/>
    <property type="match status" value="1"/>
</dbReference>
<dbReference type="Gene3D" id="3.30.70.270">
    <property type="match status" value="1"/>
</dbReference>
<name>A0A1D8AR56_9BACT</name>
<dbReference type="RefSeq" id="WP_069960737.1">
    <property type="nucleotide sequence ID" value="NZ_CP016094.1"/>
</dbReference>
<evidence type="ECO:0000256" key="1">
    <source>
        <dbReference type="ARBA" id="ARBA00012528"/>
    </source>
</evidence>
<keyword evidence="3" id="KW-0472">Membrane</keyword>
<dbReference type="AlphaFoldDB" id="A0A1D8AR56"/>